<organism evidence="2 3">
    <name type="scientific">Marinococcus halophilus</name>
    <dbReference type="NCBI Taxonomy" id="1371"/>
    <lineage>
        <taxon>Bacteria</taxon>
        <taxon>Bacillati</taxon>
        <taxon>Bacillota</taxon>
        <taxon>Bacilli</taxon>
        <taxon>Bacillales</taxon>
        <taxon>Bacillaceae</taxon>
        <taxon>Marinococcus</taxon>
    </lineage>
</organism>
<feature type="transmembrane region" description="Helical" evidence="1">
    <location>
        <begin position="7"/>
        <end position="28"/>
    </location>
</feature>
<protein>
    <submittedName>
        <fullName evidence="2">Uncharacterized protein</fullName>
    </submittedName>
</protein>
<keyword evidence="1" id="KW-0472">Membrane</keyword>
<dbReference type="RefSeq" id="WP_079476712.1">
    <property type="nucleotide sequence ID" value="NZ_BJUN01000020.1"/>
</dbReference>
<evidence type="ECO:0000313" key="3">
    <source>
        <dbReference type="Proteomes" id="UP000321051"/>
    </source>
</evidence>
<proteinExistence type="predicted"/>
<name>A0A510Y919_MARHA</name>
<accession>A0A510Y919</accession>
<feature type="transmembrane region" description="Helical" evidence="1">
    <location>
        <begin position="34"/>
        <end position="58"/>
    </location>
</feature>
<gene>
    <name evidence="2" type="ORF">MHA01_27600</name>
</gene>
<dbReference type="Proteomes" id="UP000321051">
    <property type="component" value="Unassembled WGS sequence"/>
</dbReference>
<dbReference type="AlphaFoldDB" id="A0A510Y919"/>
<keyword evidence="3" id="KW-1185">Reference proteome</keyword>
<keyword evidence="1" id="KW-0812">Transmembrane</keyword>
<evidence type="ECO:0000256" key="1">
    <source>
        <dbReference type="SAM" id="Phobius"/>
    </source>
</evidence>
<keyword evidence="1" id="KW-1133">Transmembrane helix</keyword>
<reference evidence="2 3" key="1">
    <citation type="submission" date="2019-07" db="EMBL/GenBank/DDBJ databases">
        <title>Whole genome shotgun sequence of Marinococcus halophilus NBRC 102359.</title>
        <authorList>
            <person name="Hosoyama A."/>
            <person name="Uohara A."/>
            <person name="Ohji S."/>
            <person name="Ichikawa N."/>
        </authorList>
    </citation>
    <scope>NUCLEOTIDE SEQUENCE [LARGE SCALE GENOMIC DNA]</scope>
    <source>
        <strain evidence="2 3">NBRC 102359</strain>
    </source>
</reference>
<evidence type="ECO:0000313" key="2">
    <source>
        <dbReference type="EMBL" id="GEK59855.1"/>
    </source>
</evidence>
<comment type="caution">
    <text evidence="2">The sequence shown here is derived from an EMBL/GenBank/DDBJ whole genome shotgun (WGS) entry which is preliminary data.</text>
</comment>
<sequence>MKQKMNMGSVIGGIFLTAVIFFNIYLIIVKSSLVANLLSVLAIGLLLIIVIPFWVLLIKHNFKS</sequence>
<dbReference type="EMBL" id="BJUN01000020">
    <property type="protein sequence ID" value="GEK59855.1"/>
    <property type="molecule type" value="Genomic_DNA"/>
</dbReference>